<accession>A0ACC1Q9H3</accession>
<evidence type="ECO:0000313" key="2">
    <source>
        <dbReference type="Proteomes" id="UP001144978"/>
    </source>
</evidence>
<dbReference type="Proteomes" id="UP001144978">
    <property type="component" value="Unassembled WGS sequence"/>
</dbReference>
<reference evidence="1" key="1">
    <citation type="submission" date="2022-08" db="EMBL/GenBank/DDBJ databases">
        <title>Genome Sequence of Pycnoporus sanguineus.</title>
        <authorList>
            <person name="Buettner E."/>
        </authorList>
    </citation>
    <scope>NUCLEOTIDE SEQUENCE</scope>
    <source>
        <strain evidence="1">CG-C14</strain>
    </source>
</reference>
<gene>
    <name evidence="1" type="ORF">NUW54_g1453</name>
</gene>
<evidence type="ECO:0000313" key="1">
    <source>
        <dbReference type="EMBL" id="KAJ3013913.1"/>
    </source>
</evidence>
<sequence>MTANDHGPPWFAFNPDGSVHLGGVPEQILRHPGLQKRGITLVDAVKPVRQVSPNVDSYDIHNDLDVHHQGVAFRSVEHRLIVKALNLNTEELQIYERLILYLAEPANHIVPCEIDRAGHPLLIMPILWDITSIIHRNHTPHSRVLRVFYELVEGVEYLHRHRIVHMDICFDNAMVALQQDIAVHPELVPSRVYLIDFDSARQFHLGPGVQPATDLPPTQADPPPGLTYFDSYSWDVYCLGRLFEFIADCWFKDQRKVPWITRWYMRWLIGNERGCRGVCHCRPTAKTARRILGAIRVIWPVLDIYYTISTKVSGVLSALRFSYCRPTARAARVVLAIIRLMGPLIDLYDKVSSKLSRGSTS</sequence>
<protein>
    <submittedName>
        <fullName evidence="1">Uncharacterized protein</fullName>
    </submittedName>
</protein>
<name>A0ACC1Q9H3_9APHY</name>
<organism evidence="1 2">
    <name type="scientific">Trametes sanguinea</name>
    <dbReference type="NCBI Taxonomy" id="158606"/>
    <lineage>
        <taxon>Eukaryota</taxon>
        <taxon>Fungi</taxon>
        <taxon>Dikarya</taxon>
        <taxon>Basidiomycota</taxon>
        <taxon>Agaricomycotina</taxon>
        <taxon>Agaricomycetes</taxon>
        <taxon>Polyporales</taxon>
        <taxon>Polyporaceae</taxon>
        <taxon>Trametes</taxon>
    </lineage>
</organism>
<comment type="caution">
    <text evidence="1">The sequence shown here is derived from an EMBL/GenBank/DDBJ whole genome shotgun (WGS) entry which is preliminary data.</text>
</comment>
<dbReference type="EMBL" id="JANSHE010000240">
    <property type="protein sequence ID" value="KAJ3013913.1"/>
    <property type="molecule type" value="Genomic_DNA"/>
</dbReference>
<keyword evidence="2" id="KW-1185">Reference proteome</keyword>
<proteinExistence type="predicted"/>